<evidence type="ECO:0000313" key="2">
    <source>
        <dbReference type="Proteomes" id="UP000199046"/>
    </source>
</evidence>
<protein>
    <recommendedName>
        <fullName evidence="3">EAL domain, c-di-GMP-specific phosphodiesterase class I (Or its enzymatically inactive variant)</fullName>
    </recommendedName>
</protein>
<dbReference type="RefSeq" id="WP_090134440.1">
    <property type="nucleotide sequence ID" value="NZ_FOLY01000005.1"/>
</dbReference>
<dbReference type="Gene3D" id="3.20.20.450">
    <property type="entry name" value="EAL domain"/>
    <property type="match status" value="1"/>
</dbReference>
<keyword evidence="2" id="KW-1185">Reference proteome</keyword>
<dbReference type="Proteomes" id="UP000199046">
    <property type="component" value="Unassembled WGS sequence"/>
</dbReference>
<dbReference type="OrthoDB" id="1673646at2"/>
<sequence>MPLTSVVAYFNQHLASFNPASSLHCQAEIHYASHHLEGGISARLGDLTLIPDMRAIRTPGGDIMGWEGELMVQDGHQRSLRREALYLYAWDSEDIVFVDRFLRVLHALHYLHCLSMAPLNALRGHDQWQLMLDVHWRHMRAVHDAHGEVFEGLLQRLGLSTRQIVLRLQAPMLIEDSHAHAAVRSFIQRGYTLLVDHLSVDDPAWSLMQSLGVCWVSPDTGRWQSHHTGQWVRHDQWVREAHRHGLKVLLRRPPKGREALMTHADAVLDASLTVTALPAQARTG</sequence>
<dbReference type="AlphaFoldDB" id="A0A1I1LI43"/>
<organism evidence="1 2">
    <name type="scientific">Kushneria avicenniae</name>
    <dbReference type="NCBI Taxonomy" id="402385"/>
    <lineage>
        <taxon>Bacteria</taxon>
        <taxon>Pseudomonadati</taxon>
        <taxon>Pseudomonadota</taxon>
        <taxon>Gammaproteobacteria</taxon>
        <taxon>Oceanospirillales</taxon>
        <taxon>Halomonadaceae</taxon>
        <taxon>Kushneria</taxon>
    </lineage>
</organism>
<evidence type="ECO:0008006" key="3">
    <source>
        <dbReference type="Google" id="ProtNLM"/>
    </source>
</evidence>
<gene>
    <name evidence="1" type="ORF">SAMN05421848_2448</name>
</gene>
<dbReference type="EMBL" id="FOLY01000005">
    <property type="protein sequence ID" value="SFC72192.1"/>
    <property type="molecule type" value="Genomic_DNA"/>
</dbReference>
<dbReference type="SUPFAM" id="SSF141868">
    <property type="entry name" value="EAL domain-like"/>
    <property type="match status" value="1"/>
</dbReference>
<accession>A0A1I1LI43</accession>
<name>A0A1I1LI43_9GAMM</name>
<evidence type="ECO:0000313" key="1">
    <source>
        <dbReference type="EMBL" id="SFC72192.1"/>
    </source>
</evidence>
<reference evidence="2" key="1">
    <citation type="submission" date="2016-10" db="EMBL/GenBank/DDBJ databases">
        <authorList>
            <person name="Varghese N."/>
            <person name="Submissions S."/>
        </authorList>
    </citation>
    <scope>NUCLEOTIDE SEQUENCE [LARGE SCALE GENOMIC DNA]</scope>
    <source>
        <strain evidence="2">DSM 23439</strain>
    </source>
</reference>
<dbReference type="STRING" id="402385.SAMN05421848_2448"/>
<dbReference type="InterPro" id="IPR035919">
    <property type="entry name" value="EAL_sf"/>
</dbReference>
<proteinExistence type="predicted"/>